<accession>A0A8X6R6Y2</accession>
<feature type="region of interest" description="Disordered" evidence="1">
    <location>
        <begin position="48"/>
        <end position="86"/>
    </location>
</feature>
<protein>
    <submittedName>
        <fullName evidence="2">Uncharacterized protein</fullName>
    </submittedName>
</protein>
<evidence type="ECO:0000313" key="3">
    <source>
        <dbReference type="Proteomes" id="UP000887159"/>
    </source>
</evidence>
<evidence type="ECO:0000313" key="2">
    <source>
        <dbReference type="EMBL" id="GFX89516.1"/>
    </source>
</evidence>
<proteinExistence type="predicted"/>
<gene>
    <name evidence="2" type="ORF">TNCV_483511</name>
</gene>
<comment type="caution">
    <text evidence="2">The sequence shown here is derived from an EMBL/GenBank/DDBJ whole genome shotgun (WGS) entry which is preliminary data.</text>
</comment>
<reference evidence="2" key="1">
    <citation type="submission" date="2020-08" db="EMBL/GenBank/DDBJ databases">
        <title>Multicomponent nature underlies the extraordinary mechanical properties of spider dragline silk.</title>
        <authorList>
            <person name="Kono N."/>
            <person name="Nakamura H."/>
            <person name="Mori M."/>
            <person name="Yoshida Y."/>
            <person name="Ohtoshi R."/>
            <person name="Malay A.D."/>
            <person name="Moran D.A.P."/>
            <person name="Tomita M."/>
            <person name="Numata K."/>
            <person name="Arakawa K."/>
        </authorList>
    </citation>
    <scope>NUCLEOTIDE SEQUENCE</scope>
</reference>
<sequence length="86" mass="9037">MLGDHAPCILSTMPPRWPVLVAASPLVERKVTLRLLHRTALAATSSTHSIAADGKGKERNRLAGLSLPQPPSASDFMPSAPPLFGG</sequence>
<dbReference type="AlphaFoldDB" id="A0A8X6R6Y2"/>
<name>A0A8X6R6Y2_TRICX</name>
<dbReference type="EMBL" id="BMAU01021072">
    <property type="protein sequence ID" value="GFX89516.1"/>
    <property type="molecule type" value="Genomic_DNA"/>
</dbReference>
<dbReference type="Proteomes" id="UP000887159">
    <property type="component" value="Unassembled WGS sequence"/>
</dbReference>
<organism evidence="2 3">
    <name type="scientific">Trichonephila clavipes</name>
    <name type="common">Golden silk orbweaver</name>
    <name type="synonym">Nephila clavipes</name>
    <dbReference type="NCBI Taxonomy" id="2585209"/>
    <lineage>
        <taxon>Eukaryota</taxon>
        <taxon>Metazoa</taxon>
        <taxon>Ecdysozoa</taxon>
        <taxon>Arthropoda</taxon>
        <taxon>Chelicerata</taxon>
        <taxon>Arachnida</taxon>
        <taxon>Araneae</taxon>
        <taxon>Araneomorphae</taxon>
        <taxon>Entelegynae</taxon>
        <taxon>Araneoidea</taxon>
        <taxon>Nephilidae</taxon>
        <taxon>Trichonephila</taxon>
    </lineage>
</organism>
<keyword evidence="3" id="KW-1185">Reference proteome</keyword>
<evidence type="ECO:0000256" key="1">
    <source>
        <dbReference type="SAM" id="MobiDB-lite"/>
    </source>
</evidence>